<dbReference type="InterPro" id="IPR037524">
    <property type="entry name" value="PA14/GLEYA"/>
</dbReference>
<dbReference type="STRING" id="1077936.SAMN05421545_3759"/>
<dbReference type="SUPFAM" id="SSF56988">
    <property type="entry name" value="Anthrax protective antigen"/>
    <property type="match status" value="2"/>
</dbReference>
<dbReference type="InterPro" id="IPR012938">
    <property type="entry name" value="Glc/Sorbosone_DH"/>
</dbReference>
<dbReference type="SMART" id="SM00089">
    <property type="entry name" value="PKD"/>
    <property type="match status" value="1"/>
</dbReference>
<dbReference type="InterPro" id="IPR011042">
    <property type="entry name" value="6-blade_b-propeller_TolB-like"/>
</dbReference>
<keyword evidence="5" id="KW-1185">Reference proteome</keyword>
<dbReference type="Gene3D" id="2.120.10.30">
    <property type="entry name" value="TolB, C-terminal domain"/>
    <property type="match status" value="1"/>
</dbReference>
<dbReference type="PROSITE" id="PS51820">
    <property type="entry name" value="PA14"/>
    <property type="match status" value="2"/>
</dbReference>
<proteinExistence type="predicted"/>
<evidence type="ECO:0000259" key="2">
    <source>
        <dbReference type="PROSITE" id="PS50093"/>
    </source>
</evidence>
<dbReference type="RefSeq" id="WP_076423210.1">
    <property type="nucleotide sequence ID" value="NZ_FTNM01000006.1"/>
</dbReference>
<dbReference type="InterPro" id="IPR000601">
    <property type="entry name" value="PKD_dom"/>
</dbReference>
<dbReference type="Gene3D" id="2.60.40.10">
    <property type="entry name" value="Immunoglobulins"/>
    <property type="match status" value="3"/>
</dbReference>
<evidence type="ECO:0000313" key="5">
    <source>
        <dbReference type="Proteomes" id="UP000185924"/>
    </source>
</evidence>
<evidence type="ECO:0000313" key="4">
    <source>
        <dbReference type="EMBL" id="SIR45764.1"/>
    </source>
</evidence>
<dbReference type="PANTHER" id="PTHR19328">
    <property type="entry name" value="HEDGEHOG-INTERACTING PROTEIN"/>
    <property type="match status" value="1"/>
</dbReference>
<dbReference type="EMBL" id="FTNM01000006">
    <property type="protein sequence ID" value="SIR45764.1"/>
    <property type="molecule type" value="Genomic_DNA"/>
</dbReference>
<dbReference type="InterPro" id="IPR013783">
    <property type="entry name" value="Ig-like_fold"/>
</dbReference>
<dbReference type="InterPro" id="IPR011041">
    <property type="entry name" value="Quinoprot_gluc/sorb_DH_b-prop"/>
</dbReference>
<dbReference type="CDD" id="cd00146">
    <property type="entry name" value="PKD"/>
    <property type="match status" value="1"/>
</dbReference>
<dbReference type="PROSITE" id="PS50093">
    <property type="entry name" value="PKD"/>
    <property type="match status" value="1"/>
</dbReference>
<dbReference type="InterPro" id="IPR035986">
    <property type="entry name" value="PKD_dom_sf"/>
</dbReference>
<dbReference type="SUPFAM" id="SSF50952">
    <property type="entry name" value="Soluble quinoprotein glucose dehydrogenase"/>
    <property type="match status" value="1"/>
</dbReference>
<feature type="domain" description="PA14" evidence="3">
    <location>
        <begin position="855"/>
        <end position="1008"/>
    </location>
</feature>
<evidence type="ECO:0000256" key="1">
    <source>
        <dbReference type="SAM" id="MobiDB-lite"/>
    </source>
</evidence>
<accession>A0A1N7B360</accession>
<dbReference type="InterPro" id="IPR026444">
    <property type="entry name" value="Secre_tail"/>
</dbReference>
<name>A0A1N7B360_9BACT</name>
<dbReference type="Proteomes" id="UP000185924">
    <property type="component" value="Unassembled WGS sequence"/>
</dbReference>
<dbReference type="SUPFAM" id="SSF49299">
    <property type="entry name" value="PKD domain"/>
    <property type="match status" value="1"/>
</dbReference>
<dbReference type="Pfam" id="PF18962">
    <property type="entry name" value="Por_Secre_tail"/>
    <property type="match status" value="1"/>
</dbReference>
<gene>
    <name evidence="4" type="ORF">SAMN05421545_3759</name>
</gene>
<feature type="domain" description="PKD" evidence="2">
    <location>
        <begin position="565"/>
        <end position="649"/>
    </location>
</feature>
<dbReference type="Pfam" id="PF07691">
    <property type="entry name" value="PA14"/>
    <property type="match status" value="2"/>
</dbReference>
<dbReference type="Pfam" id="PF17957">
    <property type="entry name" value="Big_7"/>
    <property type="match status" value="1"/>
</dbReference>
<dbReference type="Gene3D" id="2.60.120.1560">
    <property type="match status" value="2"/>
</dbReference>
<dbReference type="PANTHER" id="PTHR19328:SF13">
    <property type="entry name" value="HIPL1 PROTEIN"/>
    <property type="match status" value="1"/>
</dbReference>
<dbReference type="SMART" id="SM00758">
    <property type="entry name" value="PA14"/>
    <property type="match status" value="2"/>
</dbReference>
<evidence type="ECO:0000259" key="3">
    <source>
        <dbReference type="PROSITE" id="PS51820"/>
    </source>
</evidence>
<dbReference type="Pfam" id="PF18911">
    <property type="entry name" value="PKD_4"/>
    <property type="match status" value="1"/>
</dbReference>
<dbReference type="InterPro" id="IPR022409">
    <property type="entry name" value="PKD/Chitinase_dom"/>
</dbReference>
<dbReference type="OrthoDB" id="9770043at2"/>
<dbReference type="InterPro" id="IPR011658">
    <property type="entry name" value="PA14_dom"/>
</dbReference>
<feature type="region of interest" description="Disordered" evidence="1">
    <location>
        <begin position="834"/>
        <end position="853"/>
    </location>
</feature>
<dbReference type="Pfam" id="PF07995">
    <property type="entry name" value="GSDH"/>
    <property type="match status" value="1"/>
</dbReference>
<protein>
    <submittedName>
        <fullName evidence="4">Por secretion system C-terminal sorting domain-containing protein</fullName>
    </submittedName>
</protein>
<dbReference type="NCBIfam" id="TIGR04183">
    <property type="entry name" value="Por_Secre_tail"/>
    <property type="match status" value="1"/>
</dbReference>
<feature type="compositionally biased region" description="Polar residues" evidence="1">
    <location>
        <begin position="834"/>
        <end position="848"/>
    </location>
</feature>
<reference evidence="5" key="1">
    <citation type="submission" date="2017-01" db="EMBL/GenBank/DDBJ databases">
        <authorList>
            <person name="Varghese N."/>
            <person name="Submissions S."/>
        </authorList>
    </citation>
    <scope>NUCLEOTIDE SEQUENCE [LARGE SCALE GENOMIC DNA]</scope>
    <source>
        <strain evidence="5">DM9</strain>
    </source>
</reference>
<organism evidence="4 5">
    <name type="scientific">Pontibacter lucknowensis</name>
    <dbReference type="NCBI Taxonomy" id="1077936"/>
    <lineage>
        <taxon>Bacteria</taxon>
        <taxon>Pseudomonadati</taxon>
        <taxon>Bacteroidota</taxon>
        <taxon>Cytophagia</taxon>
        <taxon>Cytophagales</taxon>
        <taxon>Hymenobacteraceae</taxon>
        <taxon>Pontibacter</taxon>
    </lineage>
</organism>
<sequence length="1282" mass="138517">MLQDYTLGGLCRGCARLRLRIAGISPIARNVNFYTCCLYLLFLVLASTSLQAQPSGFTNVQIGGTWDAAVGLTFSKDGNRIYVWEKGGKVWIVENGQKLPTPLIDISEEVGNWVDHGLLGFALDPNFDSNGYFYLLYVVDRHHLLYHGSGSYSASANEYNNATIGRLTRYTARSSDNRKTTDLSTRKILIGESISRGIPILYMGHGVGSLIFGEDGSLLVSTGDAASAGYVDTGYDPANPNDTYIPQALRDGIITERDNIGAYRAQQVNSLNGKILRIDPATGNGLPSNPFYNSADPRAPASRVWALGFRNPFRFTIKPGSGGSGNPGTLYIGDVGWYNYEEINVAPRPGMNFGWPIYEGLEQQEWHYHRQVYNTQIAQNPLYGQGGCTQQYFMYRDLIMQPRATTQPYFGNPCNWSVAIPASSFRLFVHARPAFDWLHVQKGGGSRTGTFSGEDATVINIGAAGSPVSGPQFGGGSVTGGVWYTGNDFPAQYKNTYFFGDYVGGWIKTSTFDASDNPKSISNFVDNGAAVVAMATNPVTGGLYYINYAAQLRKISYGAGTNQPPTAAASADKLFGPSPLTVRFSSTGSADPEGQALRYEWNFGDGTPVSTEANPSHTFNASGLASYQVVLKVTDAGGLSNTTNLTISVNNTPPTVQITSPAAGTKYPMTQSTVYKLTANVTDREHTAAQLKYEWQAVLHHNTHTHPEAIDTNPSTSATITPVGCDGETYFYRINLKVTDPAGLSASSFVDLYPDCGTTTTKPVTISSPANNSSFAVGSNVELKVSFTDLARTWTKVEYLAGTTVIGSSSTQPFSYTWQPTTAGSYSITARATDSQGHTSTSNPITVNITGGTTSGSGKITREFWANVHGSGVTAIPVGSTPTSVSELTSFEAPVNAGTNYGQRVRGYVTAPVSGQYTFWIAADDFAELWLSTTDNPAQKMRIATVPGWTYEREWTKAPSQQSAKITLEAGKRYYIEALHLEGGGGDHLAVGWQLPNGTLERPIPGSRLSPFGSTPPTTAGKITRDFWTNVHGSSVSAVPVNSTPTSTSELTSFEAPVNVGTNYGQRIRGYVTAPASGQYTFWIAGDDVAELYLSTSENPAQKVRIASVPGWTYEREWLKSPSQQSARITLEAGKRYYIEAVHLEGGGSDHLAVGWQLPNGTLERPIPGSRLSPYVVSGIAATATQAVTGSTDPLLSQEITAYPNPFRDELTLQLPEGMAEVRQLTIYDMAGRQVYRSASEIKTPDNKLEINLGALKLNSGIYMLYCVDRQGESYKVKLSKR</sequence>
<feature type="domain" description="PA14" evidence="3">
    <location>
        <begin position="1018"/>
        <end position="1171"/>
    </location>
</feature>